<dbReference type="EMBL" id="JAKOGI010000614">
    <property type="protein sequence ID" value="KAJ8432334.1"/>
    <property type="molecule type" value="Genomic_DNA"/>
</dbReference>
<dbReference type="InterPro" id="IPR045069">
    <property type="entry name" value="MATE_euk"/>
</dbReference>
<comment type="similarity">
    <text evidence="2 6">Belongs to the multi antimicrobial extrusion (MATE) (TC 2.A.66.1) family.</text>
</comment>
<feature type="transmembrane region" description="Helical" evidence="6">
    <location>
        <begin position="275"/>
        <end position="296"/>
    </location>
</feature>
<evidence type="ECO:0000256" key="4">
    <source>
        <dbReference type="ARBA" id="ARBA00022989"/>
    </source>
</evidence>
<evidence type="ECO:0000256" key="7">
    <source>
        <dbReference type="SAM" id="MobiDB-lite"/>
    </source>
</evidence>
<evidence type="ECO:0000313" key="9">
    <source>
        <dbReference type="Proteomes" id="UP001153076"/>
    </source>
</evidence>
<dbReference type="GO" id="GO:0015297">
    <property type="term" value="F:antiporter activity"/>
    <property type="evidence" value="ECO:0007669"/>
    <property type="project" value="InterPro"/>
</dbReference>
<feature type="transmembrane region" description="Helical" evidence="6">
    <location>
        <begin position="432"/>
        <end position="451"/>
    </location>
</feature>
<dbReference type="OrthoDB" id="2126698at2759"/>
<protein>
    <recommendedName>
        <fullName evidence="6">Protein DETOXIFICATION</fullName>
    </recommendedName>
    <alternativeName>
        <fullName evidence="6">Multidrug and toxic compound extrusion protein</fullName>
    </alternativeName>
</protein>
<sequence length="509" mass="55294">MDGDELIQSGQEEGEQCDDNGCGEVSEGIVGATTSSSSDLLVRLPLSEVVEDLKSLWKIVHPITTMTLLLHSKSVVSMLFLGHLGHAQLAGGSLAISFANITGYSVVKGLSMGMEPICCQAFGAKKLTVISQTFQRTLCLLLLTALAISALWFNMEPILLLLGQDHDIIEVARLYLRFSIPELIAQVHLHPLRSFLRTQCITKPLTIATMICLALHLPINYLLVKYFKLGVKGVALASACNTINLDLSILIYLIFSNTTLKPWEGLTFLSPFQGWKTVLSLALPSVLAVCLEWWWYEIMLFLCGLLQNPKASVAAMGILIQTTGLLYVFPHALSMGLSTRIGHELGAGQPQRAQRLAIIGFTLAITLGMTAFAFTAIVRSVWGRMYTSEPEVLLLVSMALPVLGLCEIGNCPQTVACGVLTGSARTKVGAKVNFVAFYLVGLPVAVLIAFVAKVGFIGLWFGLAAAQGACTCMMIYTLIRTDWKHQAKRSEELTRVAEETEDLETGLLS</sequence>
<dbReference type="Pfam" id="PF01554">
    <property type="entry name" value="MatE"/>
    <property type="match status" value="2"/>
</dbReference>
<evidence type="ECO:0000313" key="8">
    <source>
        <dbReference type="EMBL" id="KAJ8432334.1"/>
    </source>
</evidence>
<feature type="transmembrane region" description="Helical" evidence="6">
    <location>
        <begin position="204"/>
        <end position="223"/>
    </location>
</feature>
<evidence type="ECO:0000256" key="1">
    <source>
        <dbReference type="ARBA" id="ARBA00004141"/>
    </source>
</evidence>
<evidence type="ECO:0000256" key="6">
    <source>
        <dbReference type="RuleBase" id="RU004914"/>
    </source>
</evidence>
<feature type="transmembrane region" description="Helical" evidence="6">
    <location>
        <begin position="356"/>
        <end position="378"/>
    </location>
</feature>
<organism evidence="8 9">
    <name type="scientific">Carnegiea gigantea</name>
    <dbReference type="NCBI Taxonomy" id="171969"/>
    <lineage>
        <taxon>Eukaryota</taxon>
        <taxon>Viridiplantae</taxon>
        <taxon>Streptophyta</taxon>
        <taxon>Embryophyta</taxon>
        <taxon>Tracheophyta</taxon>
        <taxon>Spermatophyta</taxon>
        <taxon>Magnoliopsida</taxon>
        <taxon>eudicotyledons</taxon>
        <taxon>Gunneridae</taxon>
        <taxon>Pentapetalae</taxon>
        <taxon>Caryophyllales</taxon>
        <taxon>Cactineae</taxon>
        <taxon>Cactaceae</taxon>
        <taxon>Cactoideae</taxon>
        <taxon>Echinocereeae</taxon>
        <taxon>Carnegiea</taxon>
    </lineage>
</organism>
<dbReference type="InterPro" id="IPR002528">
    <property type="entry name" value="MATE_fam"/>
</dbReference>
<feature type="transmembrane region" description="Helical" evidence="6">
    <location>
        <begin position="457"/>
        <end position="479"/>
    </location>
</feature>
<comment type="caution">
    <text evidence="6">Lacks conserved residue(s) required for the propagation of feature annotation.</text>
</comment>
<keyword evidence="5 6" id="KW-0472">Membrane</keyword>
<proteinExistence type="inferred from homology"/>
<evidence type="ECO:0000256" key="2">
    <source>
        <dbReference type="ARBA" id="ARBA00010199"/>
    </source>
</evidence>
<feature type="transmembrane region" description="Helical" evidence="6">
    <location>
        <begin position="134"/>
        <end position="154"/>
    </location>
</feature>
<evidence type="ECO:0000256" key="3">
    <source>
        <dbReference type="ARBA" id="ARBA00022692"/>
    </source>
</evidence>
<dbReference type="AlphaFoldDB" id="A0A9Q1JWF5"/>
<dbReference type="GO" id="GO:0042910">
    <property type="term" value="F:xenobiotic transmembrane transporter activity"/>
    <property type="evidence" value="ECO:0007669"/>
    <property type="project" value="InterPro"/>
</dbReference>
<accession>A0A9Q1JWF5</accession>
<feature type="transmembrane region" description="Helical" evidence="6">
    <location>
        <begin position="235"/>
        <end position="255"/>
    </location>
</feature>
<dbReference type="NCBIfam" id="TIGR00797">
    <property type="entry name" value="matE"/>
    <property type="match status" value="1"/>
</dbReference>
<feature type="transmembrane region" description="Helical" evidence="6">
    <location>
        <begin position="316"/>
        <end position="335"/>
    </location>
</feature>
<dbReference type="GO" id="GO:0016020">
    <property type="term" value="C:membrane"/>
    <property type="evidence" value="ECO:0007669"/>
    <property type="project" value="UniProtKB-SubCell"/>
</dbReference>
<keyword evidence="4 6" id="KW-1133">Transmembrane helix</keyword>
<feature type="transmembrane region" description="Helical" evidence="6">
    <location>
        <begin position="398"/>
        <end position="420"/>
    </location>
</feature>
<dbReference type="CDD" id="cd13132">
    <property type="entry name" value="MATE_eukaryotic"/>
    <property type="match status" value="1"/>
</dbReference>
<keyword evidence="9" id="KW-1185">Reference proteome</keyword>
<dbReference type="Proteomes" id="UP001153076">
    <property type="component" value="Unassembled WGS sequence"/>
</dbReference>
<keyword evidence="3 6" id="KW-0812">Transmembrane</keyword>
<dbReference type="GO" id="GO:1990961">
    <property type="term" value="P:xenobiotic detoxification by transmembrane export across the plasma membrane"/>
    <property type="evidence" value="ECO:0007669"/>
    <property type="project" value="InterPro"/>
</dbReference>
<dbReference type="PANTHER" id="PTHR11206">
    <property type="entry name" value="MULTIDRUG RESISTANCE PROTEIN"/>
    <property type="match status" value="1"/>
</dbReference>
<reference evidence="8" key="1">
    <citation type="submission" date="2022-04" db="EMBL/GenBank/DDBJ databases">
        <title>Carnegiea gigantea Genome sequencing and assembly v2.</title>
        <authorList>
            <person name="Copetti D."/>
            <person name="Sanderson M.J."/>
            <person name="Burquez A."/>
            <person name="Wojciechowski M.F."/>
        </authorList>
    </citation>
    <scope>NUCLEOTIDE SEQUENCE</scope>
    <source>
        <strain evidence="8">SGP5-SGP5p</strain>
        <tissue evidence="8">Aerial part</tissue>
    </source>
</reference>
<name>A0A9Q1JWF5_9CARY</name>
<comment type="caution">
    <text evidence="8">The sequence shown here is derived from an EMBL/GenBank/DDBJ whole genome shotgun (WGS) entry which is preliminary data.</text>
</comment>
<gene>
    <name evidence="8" type="ORF">Cgig2_032341</name>
</gene>
<comment type="subcellular location">
    <subcellularLocation>
        <location evidence="1">Membrane</location>
        <topology evidence="1">Multi-pass membrane protein</topology>
    </subcellularLocation>
</comment>
<feature type="region of interest" description="Disordered" evidence="7">
    <location>
        <begin position="1"/>
        <end position="22"/>
    </location>
</feature>
<evidence type="ECO:0000256" key="5">
    <source>
        <dbReference type="ARBA" id="ARBA00023136"/>
    </source>
</evidence>